<evidence type="ECO:0000313" key="2">
    <source>
        <dbReference type="Proteomes" id="UP000624419"/>
    </source>
</evidence>
<dbReference type="Proteomes" id="UP000624419">
    <property type="component" value="Unassembled WGS sequence"/>
</dbReference>
<gene>
    <name evidence="1" type="ORF">HHX48_13095</name>
</gene>
<accession>A0ABR8LMU8</accession>
<organism evidence="1 2">
    <name type="scientific">Salinimonas profundi</name>
    <dbReference type="NCBI Taxonomy" id="2729140"/>
    <lineage>
        <taxon>Bacteria</taxon>
        <taxon>Pseudomonadati</taxon>
        <taxon>Pseudomonadota</taxon>
        <taxon>Gammaproteobacteria</taxon>
        <taxon>Alteromonadales</taxon>
        <taxon>Alteromonadaceae</taxon>
        <taxon>Alteromonas/Salinimonas group</taxon>
        <taxon>Salinimonas</taxon>
    </lineage>
</organism>
<proteinExistence type="predicted"/>
<sequence>MLCNPLKTHTVTLRGNDAHLGKFDATLQEGRVSVWASPDIIRSHKIISVELEGRVLTCVPTTRLRCTRSFFLSPDCIEVPVKTH</sequence>
<evidence type="ECO:0000313" key="1">
    <source>
        <dbReference type="EMBL" id="MBD3586678.1"/>
    </source>
</evidence>
<name>A0ABR8LMU8_9ALTE</name>
<keyword evidence="2" id="KW-1185">Reference proteome</keyword>
<reference evidence="1 2" key="1">
    <citation type="submission" date="2020-04" db="EMBL/GenBank/DDBJ databases">
        <title>Salinimonas sp. HHU 13199.</title>
        <authorList>
            <person name="Cui X."/>
            <person name="Zhang D."/>
        </authorList>
    </citation>
    <scope>NUCLEOTIDE SEQUENCE [LARGE SCALE GENOMIC DNA]</scope>
    <source>
        <strain evidence="1 2">HHU 13199</strain>
    </source>
</reference>
<protein>
    <submittedName>
        <fullName evidence="1">Uncharacterized protein</fullName>
    </submittedName>
</protein>
<dbReference type="EMBL" id="JABBXD010000007">
    <property type="protein sequence ID" value="MBD3586678.1"/>
    <property type="molecule type" value="Genomic_DNA"/>
</dbReference>
<dbReference type="RefSeq" id="WP_191025822.1">
    <property type="nucleotide sequence ID" value="NZ_JABBXD010000007.1"/>
</dbReference>
<comment type="caution">
    <text evidence="1">The sequence shown here is derived from an EMBL/GenBank/DDBJ whole genome shotgun (WGS) entry which is preliminary data.</text>
</comment>